<dbReference type="Gene3D" id="3.90.1150.10">
    <property type="entry name" value="Aspartate Aminotransferase, domain 1"/>
    <property type="match status" value="1"/>
</dbReference>
<dbReference type="GO" id="GO:0005737">
    <property type="term" value="C:cytoplasm"/>
    <property type="evidence" value="ECO:0007669"/>
    <property type="project" value="TreeGrafter"/>
</dbReference>
<protein>
    <recommendedName>
        <fullName evidence="9">Aminotransferase class I/classII large domain-containing protein</fullName>
    </recommendedName>
</protein>
<evidence type="ECO:0000256" key="1">
    <source>
        <dbReference type="ARBA" id="ARBA00001933"/>
    </source>
</evidence>
<keyword evidence="8" id="KW-0732">Signal</keyword>
<evidence type="ECO:0000259" key="9">
    <source>
        <dbReference type="Pfam" id="PF00155"/>
    </source>
</evidence>
<feature type="coiled-coil region" evidence="6">
    <location>
        <begin position="88"/>
        <end position="115"/>
    </location>
</feature>
<feature type="signal peptide" evidence="8">
    <location>
        <begin position="1"/>
        <end position="16"/>
    </location>
</feature>
<dbReference type="GO" id="GO:0016212">
    <property type="term" value="F:kynurenine-oxoglutarate transaminase activity"/>
    <property type="evidence" value="ECO:0007669"/>
    <property type="project" value="TreeGrafter"/>
</dbReference>
<evidence type="ECO:0000256" key="7">
    <source>
        <dbReference type="SAM" id="MobiDB-lite"/>
    </source>
</evidence>
<gene>
    <name evidence="10" type="ORF">GTHE00462_LOCUS15514</name>
</gene>
<name>A0A7S4KN46_GUITH</name>
<dbReference type="InterPro" id="IPR051326">
    <property type="entry name" value="Kynurenine-oxoglutarate_AT"/>
</dbReference>
<accession>A0A7S4KN46</accession>
<feature type="chain" id="PRO_5031276593" description="Aminotransferase class I/classII large domain-containing protein" evidence="8">
    <location>
        <begin position="17"/>
        <end position="578"/>
    </location>
</feature>
<keyword evidence="4" id="KW-0808">Transferase</keyword>
<evidence type="ECO:0000256" key="8">
    <source>
        <dbReference type="SAM" id="SignalP"/>
    </source>
</evidence>
<dbReference type="Pfam" id="PF00155">
    <property type="entry name" value="Aminotran_1_2"/>
    <property type="match status" value="1"/>
</dbReference>
<organism evidence="10">
    <name type="scientific">Guillardia theta</name>
    <name type="common">Cryptophyte</name>
    <name type="synonym">Cryptomonas phi</name>
    <dbReference type="NCBI Taxonomy" id="55529"/>
    <lineage>
        <taxon>Eukaryota</taxon>
        <taxon>Cryptophyceae</taxon>
        <taxon>Pyrenomonadales</taxon>
        <taxon>Geminigeraceae</taxon>
        <taxon>Guillardia</taxon>
    </lineage>
</organism>
<evidence type="ECO:0000256" key="3">
    <source>
        <dbReference type="ARBA" id="ARBA00022576"/>
    </source>
</evidence>
<feature type="compositionally biased region" description="Pro residues" evidence="7">
    <location>
        <begin position="134"/>
        <end position="146"/>
    </location>
</feature>
<keyword evidence="6" id="KW-0175">Coiled coil</keyword>
<proteinExistence type="inferred from homology"/>
<dbReference type="AlphaFoldDB" id="A0A7S4KN46"/>
<evidence type="ECO:0000256" key="6">
    <source>
        <dbReference type="SAM" id="Coils"/>
    </source>
</evidence>
<comment type="cofactor">
    <cofactor evidence="1">
        <name>pyridoxal 5'-phosphate</name>
        <dbReference type="ChEBI" id="CHEBI:597326"/>
    </cofactor>
</comment>
<dbReference type="Gene3D" id="3.40.640.10">
    <property type="entry name" value="Type I PLP-dependent aspartate aminotransferase-like (Major domain)"/>
    <property type="match status" value="1"/>
</dbReference>
<reference evidence="10" key="1">
    <citation type="submission" date="2021-01" db="EMBL/GenBank/DDBJ databases">
        <authorList>
            <person name="Corre E."/>
            <person name="Pelletier E."/>
            <person name="Niang G."/>
            <person name="Scheremetjew M."/>
            <person name="Finn R."/>
            <person name="Kale V."/>
            <person name="Holt S."/>
            <person name="Cochrane G."/>
            <person name="Meng A."/>
            <person name="Brown T."/>
            <person name="Cohen L."/>
        </authorList>
    </citation>
    <scope>NUCLEOTIDE SEQUENCE</scope>
    <source>
        <strain evidence="10">CCMP 2712</strain>
    </source>
</reference>
<dbReference type="PANTHER" id="PTHR43807:SF20">
    <property type="entry name" value="FI04487P"/>
    <property type="match status" value="1"/>
</dbReference>
<dbReference type="InterPro" id="IPR015421">
    <property type="entry name" value="PyrdxlP-dep_Trfase_major"/>
</dbReference>
<dbReference type="InterPro" id="IPR004839">
    <property type="entry name" value="Aminotransferase_I/II_large"/>
</dbReference>
<feature type="region of interest" description="Disordered" evidence="7">
    <location>
        <begin position="128"/>
        <end position="157"/>
    </location>
</feature>
<evidence type="ECO:0000313" key="10">
    <source>
        <dbReference type="EMBL" id="CAE2300174.1"/>
    </source>
</evidence>
<dbReference type="PANTHER" id="PTHR43807">
    <property type="entry name" value="FI04487P"/>
    <property type="match status" value="1"/>
</dbReference>
<dbReference type="InterPro" id="IPR015424">
    <property type="entry name" value="PyrdxlP-dep_Trfase"/>
</dbReference>
<dbReference type="InterPro" id="IPR015422">
    <property type="entry name" value="PyrdxlP-dep_Trfase_small"/>
</dbReference>
<keyword evidence="5" id="KW-0663">Pyridoxal phosphate</keyword>
<feature type="domain" description="Aminotransferase class I/classII large" evidence="9">
    <location>
        <begin position="177"/>
        <end position="568"/>
    </location>
</feature>
<comment type="similarity">
    <text evidence="2">Belongs to the class-I pyridoxal-phosphate-dependent aminotransferase family.</text>
</comment>
<dbReference type="GO" id="GO:0030170">
    <property type="term" value="F:pyridoxal phosphate binding"/>
    <property type="evidence" value="ECO:0007669"/>
    <property type="project" value="InterPro"/>
</dbReference>
<dbReference type="FunFam" id="3.40.640.10:FF:000024">
    <property type="entry name" value="Kynurenine--oxoglutarate transaminase 3"/>
    <property type="match status" value="1"/>
</dbReference>
<keyword evidence="3" id="KW-0032">Aminotransferase</keyword>
<dbReference type="EMBL" id="HBKN01019664">
    <property type="protein sequence ID" value="CAE2300174.1"/>
    <property type="molecule type" value="Transcribed_RNA"/>
</dbReference>
<sequence length="578" mass="64014">MYRALPFFMCFVVASGFLPSAPLQGKLPPSLPSIAPTRSFVLPSCPRTCPLAPLASRALAVRRSTQGGGAGEDLVGTDQVCFDGGCVVEDSSVVMQELEAELLELSETEKRLRREGALMLLDKIRSSEAEDAAPAPPAPAPAPSPPAGQQSVISRKLQGRDGPTVWSEFGALASQRKCVNLGQGFPDWSPPSFVRDAAVEAIMKGTNQYTRTAGHLPLARTLAARYRMHLEREVRAETEVAVTVGASQALYVSLQSLLEQGDEVLLMEPFFDLYMGQILLAGGKPVFVPLEPTEEGEWKIDMKKVEEKVSKKTRIIVLNSPHNPTGKVFSLAEMEALAEIVRKHERIVVISDEVYKYIIHTPPEESQDTLGSAGHVHFARLPGMWDRTLTISSAGKTFSVTGWQVGWIIGPSRYLRDIQVLLPFIQFCAATPMQDALVQVLKQADQPYEGERNYYDWLKQQYTMKKEKLEAALRAANIIPMKGQGGFFLIGDTRNVKVPQEYLEESTPAMKTMTRDWALCRWLAKEHGIISIPCSPFYSPENRHLASNFVRFAFCKTDETLQEALEAFRVIGQAEQSK</sequence>
<dbReference type="SUPFAM" id="SSF53383">
    <property type="entry name" value="PLP-dependent transferases"/>
    <property type="match status" value="1"/>
</dbReference>
<evidence type="ECO:0000256" key="2">
    <source>
        <dbReference type="ARBA" id="ARBA00007441"/>
    </source>
</evidence>
<evidence type="ECO:0000256" key="4">
    <source>
        <dbReference type="ARBA" id="ARBA00022679"/>
    </source>
</evidence>
<dbReference type="CDD" id="cd00609">
    <property type="entry name" value="AAT_like"/>
    <property type="match status" value="1"/>
</dbReference>
<evidence type="ECO:0000256" key="5">
    <source>
        <dbReference type="ARBA" id="ARBA00022898"/>
    </source>
</evidence>